<dbReference type="Proteomes" id="UP001390339">
    <property type="component" value="Unassembled WGS sequence"/>
</dbReference>
<evidence type="ECO:0000256" key="1">
    <source>
        <dbReference type="SAM" id="SignalP"/>
    </source>
</evidence>
<sequence length="126" mass="13623">MMLASYNFFLPALGLVLSAAAGPFDPDFYNTVAEIYSGDGCAESSLVWADPIFGRGGHCQPLDRNNNTPDILSYKVTYNFPECHATLYTDDKCLTEAFPAIINTCLRAPGSTPFVAAVVECPFSDP</sequence>
<gene>
    <name evidence="2" type="ORF">PGQ11_007156</name>
</gene>
<keyword evidence="1" id="KW-0732">Signal</keyword>
<organism evidence="2 3">
    <name type="scientific">Apiospora arundinis</name>
    <dbReference type="NCBI Taxonomy" id="335852"/>
    <lineage>
        <taxon>Eukaryota</taxon>
        <taxon>Fungi</taxon>
        <taxon>Dikarya</taxon>
        <taxon>Ascomycota</taxon>
        <taxon>Pezizomycotina</taxon>
        <taxon>Sordariomycetes</taxon>
        <taxon>Xylariomycetidae</taxon>
        <taxon>Amphisphaeriales</taxon>
        <taxon>Apiosporaceae</taxon>
        <taxon>Apiospora</taxon>
    </lineage>
</organism>
<evidence type="ECO:0000313" key="2">
    <source>
        <dbReference type="EMBL" id="KAK8868578.1"/>
    </source>
</evidence>
<comment type="caution">
    <text evidence="2">The sequence shown here is derived from an EMBL/GenBank/DDBJ whole genome shotgun (WGS) entry which is preliminary data.</text>
</comment>
<reference evidence="2 3" key="1">
    <citation type="journal article" date="2024" name="IMA Fungus">
        <title>Apiospora arundinis, a panoply of carbohydrate-active enzymes and secondary metabolites.</title>
        <authorList>
            <person name="Sorensen T."/>
            <person name="Petersen C."/>
            <person name="Muurmann A.T."/>
            <person name="Christiansen J.V."/>
            <person name="Brundto M.L."/>
            <person name="Overgaard C.K."/>
            <person name="Boysen A.T."/>
            <person name="Wollenberg R.D."/>
            <person name="Larsen T.O."/>
            <person name="Sorensen J.L."/>
            <person name="Nielsen K.L."/>
            <person name="Sondergaard T.E."/>
        </authorList>
    </citation>
    <scope>NUCLEOTIDE SEQUENCE [LARGE SCALE GENOMIC DNA]</scope>
    <source>
        <strain evidence="2 3">AAU 773</strain>
    </source>
</reference>
<feature type="chain" id="PRO_5046502593" evidence="1">
    <location>
        <begin position="22"/>
        <end position="126"/>
    </location>
</feature>
<feature type="signal peptide" evidence="1">
    <location>
        <begin position="1"/>
        <end position="21"/>
    </location>
</feature>
<evidence type="ECO:0000313" key="3">
    <source>
        <dbReference type="Proteomes" id="UP001390339"/>
    </source>
</evidence>
<proteinExistence type="predicted"/>
<accession>A0ABR2IV52</accession>
<dbReference type="EMBL" id="JAPCWZ010000004">
    <property type="protein sequence ID" value="KAK8868578.1"/>
    <property type="molecule type" value="Genomic_DNA"/>
</dbReference>
<protein>
    <submittedName>
        <fullName evidence="2">Uncharacterized protein</fullName>
    </submittedName>
</protein>
<name>A0ABR2IV52_9PEZI</name>
<keyword evidence="3" id="KW-1185">Reference proteome</keyword>